<organism evidence="3 4">
    <name type="scientific">Phenylobacterium conjunctum</name>
    <dbReference type="NCBI Taxonomy" id="1298959"/>
    <lineage>
        <taxon>Bacteria</taxon>
        <taxon>Pseudomonadati</taxon>
        <taxon>Pseudomonadota</taxon>
        <taxon>Alphaproteobacteria</taxon>
        <taxon>Caulobacterales</taxon>
        <taxon>Caulobacteraceae</taxon>
        <taxon>Phenylobacterium</taxon>
    </lineage>
</organism>
<accession>A0ABW3T0Z9</accession>
<dbReference type="InterPro" id="IPR011990">
    <property type="entry name" value="TPR-like_helical_dom_sf"/>
</dbReference>
<protein>
    <recommendedName>
        <fullName evidence="5">Tetratricopeptide repeat-containing protein</fullName>
    </recommendedName>
</protein>
<keyword evidence="2" id="KW-0732">Signal</keyword>
<dbReference type="Gene3D" id="1.25.40.10">
    <property type="entry name" value="Tetratricopeptide repeat domain"/>
    <property type="match status" value="1"/>
</dbReference>
<dbReference type="SUPFAM" id="SSF48452">
    <property type="entry name" value="TPR-like"/>
    <property type="match status" value="1"/>
</dbReference>
<proteinExistence type="predicted"/>
<evidence type="ECO:0000313" key="4">
    <source>
        <dbReference type="Proteomes" id="UP001597216"/>
    </source>
</evidence>
<feature type="chain" id="PRO_5045339649" description="Tetratricopeptide repeat-containing protein" evidence="2">
    <location>
        <begin position="22"/>
        <end position="391"/>
    </location>
</feature>
<evidence type="ECO:0008006" key="5">
    <source>
        <dbReference type="Google" id="ProtNLM"/>
    </source>
</evidence>
<reference evidence="4" key="1">
    <citation type="journal article" date="2019" name="Int. J. Syst. Evol. Microbiol.">
        <title>The Global Catalogue of Microorganisms (GCM) 10K type strain sequencing project: providing services to taxonomists for standard genome sequencing and annotation.</title>
        <authorList>
            <consortium name="The Broad Institute Genomics Platform"/>
            <consortium name="The Broad Institute Genome Sequencing Center for Infectious Disease"/>
            <person name="Wu L."/>
            <person name="Ma J."/>
        </authorList>
    </citation>
    <scope>NUCLEOTIDE SEQUENCE [LARGE SCALE GENOMIC DNA]</scope>
    <source>
        <strain evidence="4">CCUG 55074</strain>
    </source>
</reference>
<name>A0ABW3T0Z9_9CAUL</name>
<dbReference type="EMBL" id="JBHTLQ010000016">
    <property type="protein sequence ID" value="MFD1190762.1"/>
    <property type="molecule type" value="Genomic_DNA"/>
</dbReference>
<feature type="signal peptide" evidence="2">
    <location>
        <begin position="1"/>
        <end position="21"/>
    </location>
</feature>
<evidence type="ECO:0000256" key="1">
    <source>
        <dbReference type="SAM" id="MobiDB-lite"/>
    </source>
</evidence>
<comment type="caution">
    <text evidence="3">The sequence shown here is derived from an EMBL/GenBank/DDBJ whole genome shotgun (WGS) entry which is preliminary data.</text>
</comment>
<dbReference type="Proteomes" id="UP001597216">
    <property type="component" value="Unassembled WGS sequence"/>
</dbReference>
<sequence>MKTLSALAAAALLGAASAAHAAPPPPPAPVPYDAGPEEFQKRLTSDPPTNRVLNQMEIGARAFWKGDYATAKPALDDAILRIDAVFAGSETAAKARKLWYDEGSKDFKGEPYERAMAFLYRGLIYLHDADYENARAAFRRGLMQDAFAEEDQNRSDFALLLYLDAWASHVNGDDDLAQETMEQLKKLRPDFGGFGEKDDTLVLAETGQAPRKLGDGASHSYFVYRRGKPILENQVQVMRGAAAIQAYPMEDLYYQASTRGGREIDKILAGKAQFKATTGGVGSFLADTSVALASSSSAFSAGGDYGGAVAAVGAFSGVLLIVSSSTKPQADVRTWSSLPDTIHVLTFASGGKPMDLSARFLKAGVPVEGADKPFRCEVDANRKQLCLVRAH</sequence>
<dbReference type="RefSeq" id="WP_374346810.1">
    <property type="nucleotide sequence ID" value="NZ_JBHTLQ010000016.1"/>
</dbReference>
<gene>
    <name evidence="3" type="ORF">ACFQ27_09240</name>
</gene>
<feature type="region of interest" description="Disordered" evidence="1">
    <location>
        <begin position="19"/>
        <end position="48"/>
    </location>
</feature>
<evidence type="ECO:0000256" key="2">
    <source>
        <dbReference type="SAM" id="SignalP"/>
    </source>
</evidence>
<keyword evidence="4" id="KW-1185">Reference proteome</keyword>
<evidence type="ECO:0000313" key="3">
    <source>
        <dbReference type="EMBL" id="MFD1190762.1"/>
    </source>
</evidence>